<keyword evidence="1" id="KW-0175">Coiled coil</keyword>
<feature type="compositionally biased region" description="Acidic residues" evidence="2">
    <location>
        <begin position="711"/>
        <end position="724"/>
    </location>
</feature>
<gene>
    <name evidence="3" type="ORF">TrCOL_g3052</name>
</gene>
<feature type="region of interest" description="Disordered" evidence="2">
    <location>
        <begin position="705"/>
        <end position="811"/>
    </location>
</feature>
<evidence type="ECO:0000256" key="2">
    <source>
        <dbReference type="SAM" id="MobiDB-lite"/>
    </source>
</evidence>
<feature type="region of interest" description="Disordered" evidence="2">
    <location>
        <begin position="1014"/>
        <end position="1125"/>
    </location>
</feature>
<feature type="compositionally biased region" description="Basic and acidic residues" evidence="2">
    <location>
        <begin position="1014"/>
        <end position="1035"/>
    </location>
</feature>
<dbReference type="PANTHER" id="PTHR24112">
    <property type="entry name" value="LEUCINE-RICH REPEAT, ISOFORM F-RELATED"/>
    <property type="match status" value="1"/>
</dbReference>
<proteinExistence type="predicted"/>
<dbReference type="Proteomes" id="UP001165065">
    <property type="component" value="Unassembled WGS sequence"/>
</dbReference>
<feature type="region of interest" description="Disordered" evidence="2">
    <location>
        <begin position="1743"/>
        <end position="1800"/>
    </location>
</feature>
<evidence type="ECO:0000313" key="3">
    <source>
        <dbReference type="EMBL" id="GMI47316.1"/>
    </source>
</evidence>
<feature type="compositionally biased region" description="Acidic residues" evidence="2">
    <location>
        <begin position="744"/>
        <end position="754"/>
    </location>
</feature>
<dbReference type="GO" id="GO:0016477">
    <property type="term" value="P:cell migration"/>
    <property type="evidence" value="ECO:0007669"/>
    <property type="project" value="TreeGrafter"/>
</dbReference>
<feature type="compositionally biased region" description="Basic and acidic residues" evidence="2">
    <location>
        <begin position="1681"/>
        <end position="1691"/>
    </location>
</feature>
<dbReference type="SMART" id="SM00368">
    <property type="entry name" value="LRR_RI"/>
    <property type="match status" value="5"/>
</dbReference>
<accession>A0A9W7GM89</accession>
<feature type="coiled-coil region" evidence="1">
    <location>
        <begin position="822"/>
        <end position="946"/>
    </location>
</feature>
<comment type="caution">
    <text evidence="3">The sequence shown here is derived from an EMBL/GenBank/DDBJ whole genome shotgun (WGS) entry which is preliminary data.</text>
</comment>
<dbReference type="InterPro" id="IPR032675">
    <property type="entry name" value="LRR_dom_sf"/>
</dbReference>
<dbReference type="GO" id="GO:0030027">
    <property type="term" value="C:lamellipodium"/>
    <property type="evidence" value="ECO:0007669"/>
    <property type="project" value="TreeGrafter"/>
</dbReference>
<dbReference type="SUPFAM" id="SSF52047">
    <property type="entry name" value="RNI-like"/>
    <property type="match status" value="2"/>
</dbReference>
<dbReference type="PANTHER" id="PTHR24112:SF66">
    <property type="entry name" value="LEUCINE-RICH REPEAT, ISOFORM F"/>
    <property type="match status" value="1"/>
</dbReference>
<protein>
    <submittedName>
        <fullName evidence="3">Uncharacterized protein</fullName>
    </submittedName>
</protein>
<dbReference type="Gene3D" id="3.80.10.10">
    <property type="entry name" value="Ribonuclease Inhibitor"/>
    <property type="match status" value="1"/>
</dbReference>
<dbReference type="InterPro" id="IPR051279">
    <property type="entry name" value="PP1-Reg/Actin-Interact_Protein"/>
</dbReference>
<reference evidence="4" key="1">
    <citation type="journal article" date="2023" name="Commun. Biol.">
        <title>Genome analysis of Parmales, the sister group of diatoms, reveals the evolutionary specialization of diatoms from phago-mixotrophs to photoautotrophs.</title>
        <authorList>
            <person name="Ban H."/>
            <person name="Sato S."/>
            <person name="Yoshikawa S."/>
            <person name="Yamada K."/>
            <person name="Nakamura Y."/>
            <person name="Ichinomiya M."/>
            <person name="Sato N."/>
            <person name="Blanc-Mathieu R."/>
            <person name="Endo H."/>
            <person name="Kuwata A."/>
            <person name="Ogata H."/>
        </authorList>
    </citation>
    <scope>NUCLEOTIDE SEQUENCE [LARGE SCALE GENOMIC DNA]</scope>
</reference>
<feature type="compositionally biased region" description="Basic residues" evidence="2">
    <location>
        <begin position="728"/>
        <end position="740"/>
    </location>
</feature>
<dbReference type="EMBL" id="BRYA01000340">
    <property type="protein sequence ID" value="GMI47316.1"/>
    <property type="molecule type" value="Genomic_DNA"/>
</dbReference>
<evidence type="ECO:0000313" key="4">
    <source>
        <dbReference type="Proteomes" id="UP001165065"/>
    </source>
</evidence>
<feature type="compositionally biased region" description="Gly residues" evidence="2">
    <location>
        <begin position="1091"/>
        <end position="1108"/>
    </location>
</feature>
<dbReference type="GO" id="GO:0005886">
    <property type="term" value="C:plasma membrane"/>
    <property type="evidence" value="ECO:0007669"/>
    <property type="project" value="TreeGrafter"/>
</dbReference>
<dbReference type="InterPro" id="IPR001611">
    <property type="entry name" value="Leu-rich_rpt"/>
</dbReference>
<dbReference type="Pfam" id="PF13516">
    <property type="entry name" value="LRR_6"/>
    <property type="match status" value="2"/>
</dbReference>
<dbReference type="CDD" id="cd06503">
    <property type="entry name" value="ATP-synt_Fo_b"/>
    <property type="match status" value="1"/>
</dbReference>
<feature type="compositionally biased region" description="Basic residues" evidence="2">
    <location>
        <begin position="1838"/>
        <end position="1849"/>
    </location>
</feature>
<dbReference type="OrthoDB" id="18598at2759"/>
<name>A0A9W7GM89_9STRA</name>
<dbReference type="GO" id="GO:0034315">
    <property type="term" value="P:regulation of Arp2/3 complex-mediated actin nucleation"/>
    <property type="evidence" value="ECO:0007669"/>
    <property type="project" value="TreeGrafter"/>
</dbReference>
<organism evidence="3 4">
    <name type="scientific">Triparma columacea</name>
    <dbReference type="NCBI Taxonomy" id="722753"/>
    <lineage>
        <taxon>Eukaryota</taxon>
        <taxon>Sar</taxon>
        <taxon>Stramenopiles</taxon>
        <taxon>Ochrophyta</taxon>
        <taxon>Bolidophyceae</taxon>
        <taxon>Parmales</taxon>
        <taxon>Triparmaceae</taxon>
        <taxon>Triparma</taxon>
    </lineage>
</organism>
<feature type="region of interest" description="Disordered" evidence="2">
    <location>
        <begin position="1830"/>
        <end position="1849"/>
    </location>
</feature>
<evidence type="ECO:0000256" key="1">
    <source>
        <dbReference type="SAM" id="Coils"/>
    </source>
</evidence>
<keyword evidence="4" id="KW-1185">Reference proteome</keyword>
<sequence>MVKLPPLTQREWDFANQITNNTVVGTPTWIEKFPDGRTHGKTVARLLIVGKYFVFTAKIGMTGSLKVAKTAHIYDVMQMGHVEGQDNVMEIVFMRDEKHLFDLRFANTPSASLDQSVGLSVLFTIQCARMQISYKFPQNMLHYIPERSLELLAEMPRPWERMMPAQAHVETYQATVTYEEGKVRDTVIGHIYTELQGLSYRTNPEEVGNKTISLTECFKNVSSPSFGDKDVNAICSIIAHSPWFKTVTGESLYISATGTQCIFAAIANKQVIEKMIFRNMSLTAAKLEQVAAVGGSVKILDLSKNPITDAGLTHLSNAFVPEEFDDDDYTCALTELYLSKCSIKAASGFQTLCSNILATTMTSTLKVFDLSHNNIGSKGSEALGLFLALSQCLTKLNLVNTQFDGAVCLEPLKLNNRLWTSLESVDISRNPFDREGAAALGGFLKKTERLSTVNMISMTTLNSDCYAEILSALFSNASPNLINDVELNLSRNKFTHADVATVSTQIESSPRFPISTLSLNDCSLGIDGMGLIAQSIVERKPGTLTRFYAARNMSPGFFTSAGTIHGAQTALSRLVKSSEPLKEIDLSGDHSNKFGEHIIPIVEALKGSKTLKHVDVSHHKAGNKLVFAIGEVLKVNNIIGEIWFDKNGTTLQGFQKLLEQLENNESVLSIGPPISDLARAEKKEKEPVEACRAKIEEICTRNAEKVKESDGEVASDLDAADIDQTESRHRRYSTALKRSKSTREDEEEEEEEENQGTTGTADAGEGGSGGATKGTEEEEDAGVILGDAQGEEGKTTDDEEDDEEQAKMIKDRSSIELKLHLLQLAQAEANDAKAEMEAKLEEARQQQQKLIEDAKKETELAMRAEMDEKIHIEIQDKIQAAKEAAIAEAEKQAASLQEQLEHNKNQVLELTENAEKEKQKLEQTLNEKAEKELKEQMQILKKATGMAEAELEWAIESSNGNAFLMAEEKKAHHELEYSKMMFEMSKLDKVMYLLKNPNIGRALTSASKSIAEERVLTKKESGGKSAENDKEDDKAPLLGSRKPPPFLAQLRNKAGGDGDDQSVASSSSGGGRPPNPFGGGNPFAAAAAAKGLGGPGGGGGLPPMGGRGFLSQLTGGARSGNKGKTITIKSAREKLEKLLVGEKKQVEQIPFKLKDFNVIVDALEKVLRSDDATFAATAKEVNEELKTKDKEFKVQLLKVQQSNTKHEGQIEIWNERMNTAPERAEELARREHEWLEKQKEANEQCLKIMRSYIPVNISKLSVKGYLEEVKKKGGLATFALAERLREKKLLHWCVMHKDDIARENFLMGANVSCFKNLGDYDVTELRAVYACLPSAFELDSTPGKVGQKLEWKNGLIAKLKSMSAQQDGETVKSGWDPVNEVEKEEKLKPLKAVDERQPAYYYPDESSMEAKIAHFVGIEERLEVLKKRRKELEGGGEGGAIGLVAEMKAERDAALEDFRSEYLQQQYGKDVLKTLKADAEKAYKKVADELGVLKVSEKDGKVSGKGLLYKIWQSEENIRNATPNKAELLEEFAKIRGQKLQVPDAENDAATLCGVLEVGYEEVLNRFCKFDVSGRGQVIGGVFDCEPELKKKERSAFKKLSDEEEARQRKLDMAKAMAARTEGGGKGVKDGLQGGLNNGGDVGVSGVGEGGGEIRAVKTSASMRAMLESQHGSGATKKKEKKEVEKREPKSKALKARASVLAVSDEGALEKAADLGGGGSGEPMRVNPMAAAIKARGPNPMAAAIAGGARPPNPMLAAIQSRGGAEGGGMPRPPRGNPFLDAIKARGGGGDAPAARPPNPFLASIAARGPKAPDPVATALAERNAASAMPVGEIGVPTKRRPPPLPKKK</sequence>
<feature type="compositionally biased region" description="Gly residues" evidence="2">
    <location>
        <begin position="1068"/>
        <end position="1081"/>
    </location>
</feature>
<feature type="region of interest" description="Disordered" evidence="2">
    <location>
        <begin position="1668"/>
        <end position="1700"/>
    </location>
</feature>